<dbReference type="GO" id="GO:0003700">
    <property type="term" value="F:DNA-binding transcription factor activity"/>
    <property type="evidence" value="ECO:0007669"/>
    <property type="project" value="InterPro"/>
</dbReference>
<accession>A0A7U7I9Z0</accession>
<dbReference type="Gene3D" id="1.10.1660.10">
    <property type="match status" value="1"/>
</dbReference>
<dbReference type="GO" id="GO:0003677">
    <property type="term" value="F:DNA binding"/>
    <property type="evidence" value="ECO:0007669"/>
    <property type="project" value="UniProtKB-KW"/>
</dbReference>
<dbReference type="SUPFAM" id="SSF46955">
    <property type="entry name" value="Putative DNA-binding domain"/>
    <property type="match status" value="1"/>
</dbReference>
<evidence type="ECO:0000313" key="3">
    <source>
        <dbReference type="EMBL" id="CAD5108686.1"/>
    </source>
</evidence>
<dbReference type="InterPro" id="IPR000551">
    <property type="entry name" value="MerR-type_HTH_dom"/>
</dbReference>
<protein>
    <recommendedName>
        <fullName evidence="2">HTH merR-type domain-containing protein</fullName>
    </recommendedName>
</protein>
<gene>
    <name evidence="3" type="ORF">PSEWESI4_02978</name>
</gene>
<evidence type="ECO:0000313" key="4">
    <source>
        <dbReference type="Proteomes" id="UP000583387"/>
    </source>
</evidence>
<evidence type="ECO:0000259" key="2">
    <source>
        <dbReference type="PROSITE" id="PS50937"/>
    </source>
</evidence>
<keyword evidence="1" id="KW-0238">DNA-binding</keyword>
<dbReference type="PANTHER" id="PTHR30204:SF93">
    <property type="entry name" value="HTH MERR-TYPE DOMAIN-CONTAINING PROTEIN"/>
    <property type="match status" value="1"/>
</dbReference>
<dbReference type="InterPro" id="IPR009061">
    <property type="entry name" value="DNA-bd_dom_put_sf"/>
</dbReference>
<name>A0A7U7I9Z0_9GAMM</name>
<dbReference type="PRINTS" id="PR00040">
    <property type="entry name" value="HTHMERR"/>
</dbReference>
<dbReference type="PANTHER" id="PTHR30204">
    <property type="entry name" value="REDOX-CYCLING DRUG-SENSING TRANSCRIPTIONAL ACTIVATOR SOXR"/>
    <property type="match status" value="1"/>
</dbReference>
<reference evidence="3 4" key="1">
    <citation type="submission" date="2020-08" db="EMBL/GenBank/DDBJ databases">
        <authorList>
            <person name="Criscuolo A."/>
        </authorList>
    </citation>
    <scope>NUCLEOTIDE SEQUENCE [LARGE SCALE GENOMIC DNA]</scope>
    <source>
        <strain evidence="3">CIP111764</strain>
    </source>
</reference>
<keyword evidence="4" id="KW-1185">Reference proteome</keyword>
<dbReference type="RefSeq" id="WP_187672005.1">
    <property type="nucleotide sequence ID" value="NZ_CAJFCI010000059.1"/>
</dbReference>
<dbReference type="InterPro" id="IPR047057">
    <property type="entry name" value="MerR_fam"/>
</dbReference>
<proteinExistence type="predicted"/>
<comment type="caution">
    <text evidence="3">The sequence shown here is derived from an EMBL/GenBank/DDBJ whole genome shotgun (WGS) entry which is preliminary data.</text>
</comment>
<evidence type="ECO:0000256" key="1">
    <source>
        <dbReference type="ARBA" id="ARBA00023125"/>
    </source>
</evidence>
<organism evidence="3 4">
    <name type="scientific">Zestomonas carbonaria</name>
    <dbReference type="NCBI Taxonomy" id="2762745"/>
    <lineage>
        <taxon>Bacteria</taxon>
        <taxon>Pseudomonadati</taxon>
        <taxon>Pseudomonadota</taxon>
        <taxon>Gammaproteobacteria</taxon>
        <taxon>Pseudomonadales</taxon>
        <taxon>Pseudomonadaceae</taxon>
        <taxon>Zestomonas</taxon>
    </lineage>
</organism>
<dbReference type="SMART" id="SM00422">
    <property type="entry name" value="HTH_MERR"/>
    <property type="match status" value="1"/>
</dbReference>
<feature type="domain" description="HTH merR-type" evidence="2">
    <location>
        <begin position="24"/>
        <end position="92"/>
    </location>
</feature>
<dbReference type="Proteomes" id="UP000583387">
    <property type="component" value="Unassembled WGS sequence"/>
</dbReference>
<dbReference type="AlphaFoldDB" id="A0A7U7I9Z0"/>
<dbReference type="EMBL" id="CAJFCI010000059">
    <property type="protein sequence ID" value="CAD5108686.1"/>
    <property type="molecule type" value="Genomic_DNA"/>
</dbReference>
<sequence length="268" mass="29529">MSDRTFLQRLLARPSVAEPASSTEYSVDELASAAGTTVRNLRAYQDRGLLPPPEKRGRVGVYNDGHLARLRLIGQLLERGYSIASIRELLDAWQQGQGLAHVLGLEDAIVGAWNRVEPTRLEFDELQALFGEALTDDNLDLAQQLGLVEFAGDHLKVLNPRVFAAGVQLFRAGIPLSELLELFVSIRENLQPVADGIVRMIVQHLVNPLLTASLPHVDELQGLNQQLLQLRPLVEQVVDSELARGLQLSANQELGERVGDLLKGFLKS</sequence>
<dbReference type="PROSITE" id="PS50937">
    <property type="entry name" value="HTH_MERR_2"/>
    <property type="match status" value="1"/>
</dbReference>
<dbReference type="Pfam" id="PF13411">
    <property type="entry name" value="MerR_1"/>
    <property type="match status" value="1"/>
</dbReference>